<keyword evidence="3" id="KW-0808">Transferase</keyword>
<evidence type="ECO:0000259" key="2">
    <source>
        <dbReference type="Pfam" id="PF18765"/>
    </source>
</evidence>
<dbReference type="SUPFAM" id="SSF81301">
    <property type="entry name" value="Nucleotidyltransferase"/>
    <property type="match status" value="1"/>
</dbReference>
<evidence type="ECO:0000256" key="1">
    <source>
        <dbReference type="SAM" id="Coils"/>
    </source>
</evidence>
<evidence type="ECO:0000313" key="3">
    <source>
        <dbReference type="EMBL" id="SCJ81671.1"/>
    </source>
</evidence>
<feature type="coiled-coil region" evidence="1">
    <location>
        <begin position="90"/>
        <end position="117"/>
    </location>
</feature>
<feature type="domain" description="Polymerase beta nucleotidyltransferase" evidence="2">
    <location>
        <begin position="19"/>
        <end position="94"/>
    </location>
</feature>
<dbReference type="InterPro" id="IPR041633">
    <property type="entry name" value="Polbeta"/>
</dbReference>
<reference evidence="3" key="1">
    <citation type="submission" date="2015-09" db="EMBL/GenBank/DDBJ databases">
        <authorList>
            <consortium name="Pathogen Informatics"/>
        </authorList>
    </citation>
    <scope>NUCLEOTIDE SEQUENCE</scope>
    <source>
        <strain evidence="3">2789STDY5834896</strain>
    </source>
</reference>
<dbReference type="Gene3D" id="3.30.460.10">
    <property type="entry name" value="Beta Polymerase, domain 2"/>
    <property type="match status" value="1"/>
</dbReference>
<proteinExistence type="predicted"/>
<name>A0A1C6JIC0_9FIRM</name>
<dbReference type="CDD" id="cd05403">
    <property type="entry name" value="NT_KNTase_like"/>
    <property type="match status" value="1"/>
</dbReference>
<dbReference type="SUPFAM" id="SSF81593">
    <property type="entry name" value="Nucleotidyltransferase substrate binding subunit/domain"/>
    <property type="match status" value="1"/>
</dbReference>
<protein>
    <submittedName>
        <fullName evidence="3">Predicted nucleotidyltransferases</fullName>
    </submittedName>
</protein>
<dbReference type="Gene3D" id="1.20.120.330">
    <property type="entry name" value="Nucleotidyltransferases domain 2"/>
    <property type="match status" value="1"/>
</dbReference>
<sequence length="220" mass="24921">MQHIYRQIAAAGRKCGADRVVLFGSRARGDHRQGSDIDVAVWGMPQGNQPAFWSQLDDLPTLLKIDIVHVTQQTDTALLRNIERDGVILMDKMQEKYTKLISAVDRLKEALKDYENNPLASIRDGAIQRFEFCTELTWKTLREYLIDQGYTDVNSPKSAIRQAFADGVIQDEALWIGLLNDRNSTSHIYDEDTAATIFDRIKNQYVDLFDDVVGKLGGTK</sequence>
<keyword evidence="1" id="KW-0175">Coiled coil</keyword>
<dbReference type="InterPro" id="IPR010235">
    <property type="entry name" value="HepT"/>
</dbReference>
<dbReference type="Pfam" id="PF08780">
    <property type="entry name" value="NTase_sub_bind"/>
    <property type="match status" value="1"/>
</dbReference>
<dbReference type="Pfam" id="PF18765">
    <property type="entry name" value="Polbeta"/>
    <property type="match status" value="1"/>
</dbReference>
<gene>
    <name evidence="3" type="ORF">SAMEA3545359_02215</name>
</gene>
<dbReference type="GO" id="GO:0016740">
    <property type="term" value="F:transferase activity"/>
    <property type="evidence" value="ECO:0007669"/>
    <property type="project" value="UniProtKB-KW"/>
</dbReference>
<dbReference type="AlphaFoldDB" id="A0A1C6JIC0"/>
<organism evidence="3">
    <name type="scientific">uncultured Anaerotruncus sp</name>
    <dbReference type="NCBI Taxonomy" id="905011"/>
    <lineage>
        <taxon>Bacteria</taxon>
        <taxon>Bacillati</taxon>
        <taxon>Bacillota</taxon>
        <taxon>Clostridia</taxon>
        <taxon>Eubacteriales</taxon>
        <taxon>Oscillospiraceae</taxon>
        <taxon>Anaerotruncus</taxon>
        <taxon>environmental samples</taxon>
    </lineage>
</organism>
<dbReference type="InterPro" id="IPR043519">
    <property type="entry name" value="NT_sf"/>
</dbReference>
<accession>A0A1C6JIC0</accession>
<dbReference type="NCBIfam" id="TIGR01987">
    <property type="entry name" value="HI0074"/>
    <property type="match status" value="1"/>
</dbReference>
<dbReference type="EMBL" id="FMHG01000001">
    <property type="protein sequence ID" value="SCJ81671.1"/>
    <property type="molecule type" value="Genomic_DNA"/>
</dbReference>